<feature type="domain" description="Amidase" evidence="7">
    <location>
        <begin position="62"/>
        <end position="539"/>
    </location>
</feature>
<gene>
    <name evidence="8" type="ORF">ACRE_026870</name>
</gene>
<dbReference type="InterPro" id="IPR036928">
    <property type="entry name" value="AS_sf"/>
</dbReference>
<name>A0A086TAS3_HAPC1</name>
<keyword evidence="9" id="KW-1185">Reference proteome</keyword>
<comment type="caution">
    <text evidence="8">The sequence shown here is derived from an EMBL/GenBank/DDBJ whole genome shotgun (WGS) entry which is preliminary data.</text>
</comment>
<dbReference type="InterPro" id="IPR023631">
    <property type="entry name" value="Amidase_dom"/>
</dbReference>
<feature type="binding site" evidence="6">
    <location>
        <position position="161"/>
    </location>
    <ligand>
        <name>substrate</name>
    </ligand>
</feature>
<dbReference type="PIRSF" id="PIRSF001221">
    <property type="entry name" value="Amidase_fungi"/>
    <property type="match status" value="1"/>
</dbReference>
<feature type="binding site" evidence="6">
    <location>
        <begin position="207"/>
        <end position="210"/>
    </location>
    <ligand>
        <name>substrate</name>
    </ligand>
</feature>
<dbReference type="EMBL" id="JPKY01000019">
    <property type="protein sequence ID" value="KFH46455.1"/>
    <property type="molecule type" value="Genomic_DNA"/>
</dbReference>
<dbReference type="SUPFAM" id="SSF75304">
    <property type="entry name" value="Amidase signature (AS) enzymes"/>
    <property type="match status" value="1"/>
</dbReference>
<dbReference type="PANTHER" id="PTHR46072:SF10">
    <property type="entry name" value="ACETAMIDASE"/>
    <property type="match status" value="1"/>
</dbReference>
<accession>A0A086TAS3</accession>
<organism evidence="8 9">
    <name type="scientific">Hapsidospora chrysogenum (strain ATCC 11550 / CBS 779.69 / DSM 880 / IAM 14645 / JCM 23072 / IMI 49137)</name>
    <name type="common">Acremonium chrysogenum</name>
    <dbReference type="NCBI Taxonomy" id="857340"/>
    <lineage>
        <taxon>Eukaryota</taxon>
        <taxon>Fungi</taxon>
        <taxon>Dikarya</taxon>
        <taxon>Ascomycota</taxon>
        <taxon>Pezizomycotina</taxon>
        <taxon>Sordariomycetes</taxon>
        <taxon>Hypocreomycetidae</taxon>
        <taxon>Hypocreales</taxon>
        <taxon>Bionectriaceae</taxon>
        <taxon>Hapsidospora</taxon>
    </lineage>
</organism>
<dbReference type="EC" id="3.5.1.4" evidence="3"/>
<dbReference type="HOGENOM" id="CLU_009600_9_3_1"/>
<dbReference type="Pfam" id="PF01425">
    <property type="entry name" value="Amidase"/>
    <property type="match status" value="1"/>
</dbReference>
<evidence type="ECO:0000256" key="2">
    <source>
        <dbReference type="ARBA" id="ARBA00009199"/>
    </source>
</evidence>
<reference evidence="9" key="1">
    <citation type="journal article" date="2014" name="Genome Announc.">
        <title>Genome sequence and annotation of Acremonium chrysogenum, producer of the beta-lactam antibiotic cephalosporin C.</title>
        <authorList>
            <person name="Terfehr D."/>
            <person name="Dahlmann T.A."/>
            <person name="Specht T."/>
            <person name="Zadra I."/>
            <person name="Kuernsteiner H."/>
            <person name="Kueck U."/>
        </authorList>
    </citation>
    <scope>NUCLEOTIDE SEQUENCE [LARGE SCALE GENOMIC DNA]</scope>
    <source>
        <strain evidence="9">ATCC 11550 / CBS 779.69 / DSM 880 / IAM 14645 / JCM 23072 / IMI 49137</strain>
    </source>
</reference>
<evidence type="ECO:0000256" key="5">
    <source>
        <dbReference type="PIRSR" id="PIRSR001221-1"/>
    </source>
</evidence>
<evidence type="ECO:0000256" key="6">
    <source>
        <dbReference type="PIRSR" id="PIRSR001221-2"/>
    </source>
</evidence>
<keyword evidence="4" id="KW-0378">Hydrolase</keyword>
<dbReference type="OrthoDB" id="6428749at2759"/>
<dbReference type="FunFam" id="3.90.1300.10:FF:000003">
    <property type="entry name" value="Amidase signature enzyme"/>
    <property type="match status" value="1"/>
</dbReference>
<evidence type="ECO:0000313" key="8">
    <source>
        <dbReference type="EMBL" id="KFH46455.1"/>
    </source>
</evidence>
<comment type="catalytic activity">
    <reaction evidence="1">
        <text>a monocarboxylic acid amide + H2O = a monocarboxylate + NH4(+)</text>
        <dbReference type="Rhea" id="RHEA:12020"/>
        <dbReference type="ChEBI" id="CHEBI:15377"/>
        <dbReference type="ChEBI" id="CHEBI:28938"/>
        <dbReference type="ChEBI" id="CHEBI:35757"/>
        <dbReference type="ChEBI" id="CHEBI:83628"/>
        <dbReference type="EC" id="3.5.1.4"/>
    </reaction>
</comment>
<dbReference type="Proteomes" id="UP000029964">
    <property type="component" value="Unassembled WGS sequence"/>
</dbReference>
<feature type="binding site" evidence="6">
    <location>
        <position position="187"/>
    </location>
    <ligand>
        <name>substrate</name>
    </ligand>
</feature>
<proteinExistence type="inferred from homology"/>
<dbReference type="PANTHER" id="PTHR46072">
    <property type="entry name" value="AMIDASE-RELATED-RELATED"/>
    <property type="match status" value="1"/>
</dbReference>
<sequence>MFLTDYLNHRRDCRLKQDERATRIRALTSYHAPFSVLDREIINKPIEELVQDVHKDPAKATELLHTYGKVAIKAHEKTNCVTEVMISSAERWLQDGSINLKGPLAGIPVSLKDSLEVAGYDTTVGISRLTGNAQPTDGPHARLLKDAGAVPYVKTNIPITLLSFESTNDLWGRCTNPYNPKYTPGGSTGGEGALLALGGRIGVGSDVAGSVRCPAHFSGIYSLKCSTGRWPKSGAVTPMPGQDGVPSVLSPMTRTLNDLIYFTRAVIQMKPWKYDYSCHPLAWRPELEQEYAEKKKLRVGILRTDGVVDPSPACKRALEMTEAALRLAGHEIVEIDPPSPYEALCLASILLNHDGVRTATSQMRWGEWNDRGVAQMVYYMNLPRPIKYLHYLWVKYIRRDPVWAGLLRGWHPKSAYGVWGLNARREAYKRRWFDWWDGADVDFILAPPNATPAVPHGGMHDAVSSCGYTFMFNLLDYSAGVIPVTHVDKAKDQLPSGFNVKKLNGVARGAYKQYDADEMHGLPVGVQVIGRRLEEEKVLALMKRVEDALGDDRFKLLEVD</sequence>
<evidence type="ECO:0000256" key="1">
    <source>
        <dbReference type="ARBA" id="ARBA00001311"/>
    </source>
</evidence>
<evidence type="ECO:0000259" key="7">
    <source>
        <dbReference type="Pfam" id="PF01425"/>
    </source>
</evidence>
<feature type="active site" description="Charge relay system" evidence="5">
    <location>
        <position position="187"/>
    </location>
</feature>
<dbReference type="GO" id="GO:0004040">
    <property type="term" value="F:amidase activity"/>
    <property type="evidence" value="ECO:0007669"/>
    <property type="project" value="UniProtKB-EC"/>
</dbReference>
<evidence type="ECO:0000256" key="3">
    <source>
        <dbReference type="ARBA" id="ARBA00012922"/>
    </source>
</evidence>
<dbReference type="AlphaFoldDB" id="A0A086TAS3"/>
<feature type="active site" description="Acyl-ester intermediate" evidence="5">
    <location>
        <position position="210"/>
    </location>
</feature>
<feature type="active site" description="Charge relay system" evidence="5">
    <location>
        <position position="112"/>
    </location>
</feature>
<dbReference type="STRING" id="857340.A0A086TAS3"/>
<evidence type="ECO:0000256" key="4">
    <source>
        <dbReference type="ARBA" id="ARBA00022801"/>
    </source>
</evidence>
<dbReference type="Gene3D" id="3.90.1300.10">
    <property type="entry name" value="Amidase signature (AS) domain"/>
    <property type="match status" value="1"/>
</dbReference>
<protein>
    <recommendedName>
        <fullName evidence="3">amidase</fullName>
        <ecNumber evidence="3">3.5.1.4</ecNumber>
    </recommendedName>
</protein>
<evidence type="ECO:0000313" key="9">
    <source>
        <dbReference type="Proteomes" id="UP000029964"/>
    </source>
</evidence>
<comment type="similarity">
    <text evidence="2">Belongs to the amidase family.</text>
</comment>